<sequence length="135" mass="14377">MRRRSSTAKVAVESVRQGSVEGGVDESESLLTLTVSERKGYIDTMENVVGVGVIGGSSAPPIMSFNAETGQVLGWNPEFTTNCEGVSEKKVASGLMEAVARGKNKVMFQDLGNEYTPVVTGIGGNVKIILLREIR</sequence>
<organism evidence="1 2">
    <name type="scientific">Triparma laevis f. inornata</name>
    <dbReference type="NCBI Taxonomy" id="1714386"/>
    <lineage>
        <taxon>Eukaryota</taxon>
        <taxon>Sar</taxon>
        <taxon>Stramenopiles</taxon>
        <taxon>Ochrophyta</taxon>
        <taxon>Bolidophyceae</taxon>
        <taxon>Parmales</taxon>
        <taxon>Triparmaceae</taxon>
        <taxon>Triparma</taxon>
    </lineage>
</organism>
<dbReference type="EMBL" id="BLQM01000186">
    <property type="protein sequence ID" value="GMH73526.1"/>
    <property type="molecule type" value="Genomic_DNA"/>
</dbReference>
<gene>
    <name evidence="1" type="ORF">TL16_g06217</name>
</gene>
<dbReference type="AlphaFoldDB" id="A0A9W7AM20"/>
<comment type="caution">
    <text evidence="1">The sequence shown here is derived from an EMBL/GenBank/DDBJ whole genome shotgun (WGS) entry which is preliminary data.</text>
</comment>
<proteinExistence type="predicted"/>
<dbReference type="Proteomes" id="UP001162640">
    <property type="component" value="Unassembled WGS sequence"/>
</dbReference>
<protein>
    <submittedName>
        <fullName evidence="1">Uncharacterized protein</fullName>
    </submittedName>
</protein>
<name>A0A9W7AM20_9STRA</name>
<accession>A0A9W7AM20</accession>
<reference evidence="2" key="1">
    <citation type="journal article" date="2023" name="Commun. Biol.">
        <title>Genome analysis of Parmales, the sister group of diatoms, reveals the evolutionary specialization of diatoms from phago-mixotrophs to photoautotrophs.</title>
        <authorList>
            <person name="Ban H."/>
            <person name="Sato S."/>
            <person name="Yoshikawa S."/>
            <person name="Yamada K."/>
            <person name="Nakamura Y."/>
            <person name="Ichinomiya M."/>
            <person name="Sato N."/>
            <person name="Blanc-Mathieu R."/>
            <person name="Endo H."/>
            <person name="Kuwata A."/>
            <person name="Ogata H."/>
        </authorList>
    </citation>
    <scope>NUCLEOTIDE SEQUENCE [LARGE SCALE GENOMIC DNA]</scope>
</reference>
<evidence type="ECO:0000313" key="2">
    <source>
        <dbReference type="Proteomes" id="UP001162640"/>
    </source>
</evidence>
<evidence type="ECO:0000313" key="1">
    <source>
        <dbReference type="EMBL" id="GMH73526.1"/>
    </source>
</evidence>